<proteinExistence type="predicted"/>
<sequence>MSSVVGVSFSLIGCPSKRKRTTCIDRPCGWEQGNENSREENFRNDIFGSRQTRPADRGAAGCSLAPDCPATLRLSVVLIIGGIVATRAAGSRPPSTAAAAMW</sequence>
<dbReference type="AlphaFoldDB" id="A0A8W7PR78"/>
<accession>A0A8W7PR78</accession>
<dbReference type="EnsemblMetazoa" id="ACOM036141-RA">
    <property type="protein sequence ID" value="ACOM036141-PA.1"/>
    <property type="gene ID" value="ACOM036141"/>
</dbReference>
<reference evidence="1" key="1">
    <citation type="submission" date="2022-08" db="UniProtKB">
        <authorList>
            <consortium name="EnsemblMetazoa"/>
        </authorList>
    </citation>
    <scope>IDENTIFICATION</scope>
</reference>
<name>A0A8W7PR78_ANOCL</name>
<protein>
    <submittedName>
        <fullName evidence="1">Uncharacterized protein</fullName>
    </submittedName>
</protein>
<dbReference type="Proteomes" id="UP000075882">
    <property type="component" value="Unassembled WGS sequence"/>
</dbReference>
<evidence type="ECO:0000313" key="1">
    <source>
        <dbReference type="EnsemblMetazoa" id="ACOM036141-PA.1"/>
    </source>
</evidence>
<organism evidence="1">
    <name type="scientific">Anopheles coluzzii</name>
    <name type="common">African malaria mosquito</name>
    <dbReference type="NCBI Taxonomy" id="1518534"/>
    <lineage>
        <taxon>Eukaryota</taxon>
        <taxon>Metazoa</taxon>
        <taxon>Ecdysozoa</taxon>
        <taxon>Arthropoda</taxon>
        <taxon>Hexapoda</taxon>
        <taxon>Insecta</taxon>
        <taxon>Pterygota</taxon>
        <taxon>Neoptera</taxon>
        <taxon>Endopterygota</taxon>
        <taxon>Diptera</taxon>
        <taxon>Nematocera</taxon>
        <taxon>Culicoidea</taxon>
        <taxon>Culicidae</taxon>
        <taxon>Anophelinae</taxon>
        <taxon>Anopheles</taxon>
    </lineage>
</organism>